<evidence type="ECO:0000313" key="1">
    <source>
        <dbReference type="EMBL" id="PIN16121.1"/>
    </source>
</evidence>
<organism evidence="1 2">
    <name type="scientific">Handroanthus impetiginosus</name>
    <dbReference type="NCBI Taxonomy" id="429701"/>
    <lineage>
        <taxon>Eukaryota</taxon>
        <taxon>Viridiplantae</taxon>
        <taxon>Streptophyta</taxon>
        <taxon>Embryophyta</taxon>
        <taxon>Tracheophyta</taxon>
        <taxon>Spermatophyta</taxon>
        <taxon>Magnoliopsida</taxon>
        <taxon>eudicotyledons</taxon>
        <taxon>Gunneridae</taxon>
        <taxon>Pentapetalae</taxon>
        <taxon>asterids</taxon>
        <taxon>lamiids</taxon>
        <taxon>Lamiales</taxon>
        <taxon>Bignoniaceae</taxon>
        <taxon>Crescentiina</taxon>
        <taxon>Tabebuia alliance</taxon>
        <taxon>Handroanthus</taxon>
    </lineage>
</organism>
<dbReference type="AlphaFoldDB" id="A0A2G9HF24"/>
<dbReference type="OrthoDB" id="1673747at2759"/>
<protein>
    <submittedName>
        <fullName evidence="1">Long-chain-fatty-acid--CoA ligase</fullName>
        <ecNumber evidence="1">6.2.1.3</ecNumber>
    </submittedName>
</protein>
<reference evidence="2" key="1">
    <citation type="journal article" date="2018" name="Gigascience">
        <title>Genome assembly of the Pink Ipe (Handroanthus impetiginosus, Bignoniaceae), a highly valued, ecologically keystone Neotropical timber forest tree.</title>
        <authorList>
            <person name="Silva-Junior O.B."/>
            <person name="Grattapaglia D."/>
            <person name="Novaes E."/>
            <person name="Collevatti R.G."/>
        </authorList>
    </citation>
    <scope>NUCLEOTIDE SEQUENCE [LARGE SCALE GENOMIC DNA]</scope>
    <source>
        <strain evidence="2">cv. UFG-1</strain>
    </source>
</reference>
<comment type="caution">
    <text evidence="1">The sequence shown here is derived from an EMBL/GenBank/DDBJ whole genome shotgun (WGS) entry which is preliminary data.</text>
</comment>
<gene>
    <name evidence="1" type="ORF">CDL12_11230</name>
</gene>
<keyword evidence="1" id="KW-0436">Ligase</keyword>
<proteinExistence type="predicted"/>
<dbReference type="EC" id="6.2.1.3" evidence="1"/>
<dbReference type="STRING" id="429701.A0A2G9HF24"/>
<name>A0A2G9HF24_9LAMI</name>
<dbReference type="Proteomes" id="UP000231279">
    <property type="component" value="Unassembled WGS sequence"/>
</dbReference>
<evidence type="ECO:0000313" key="2">
    <source>
        <dbReference type="Proteomes" id="UP000231279"/>
    </source>
</evidence>
<dbReference type="GO" id="GO:0004467">
    <property type="term" value="F:long-chain fatty acid-CoA ligase activity"/>
    <property type="evidence" value="ECO:0007669"/>
    <property type="project" value="UniProtKB-EC"/>
</dbReference>
<sequence length="82" mass="9061">MIILHMTEGGRRGIYGANCSRWVISMHATLRYTQGLYCVPVCDNLGQLGARGVEYIICHAGISIAFIEETKISEVTKFSPVI</sequence>
<keyword evidence="2" id="KW-1185">Reference proteome</keyword>
<accession>A0A2G9HF24</accession>
<dbReference type="EMBL" id="NKXS01001949">
    <property type="protein sequence ID" value="PIN16121.1"/>
    <property type="molecule type" value="Genomic_DNA"/>
</dbReference>